<gene>
    <name evidence="2" type="ORF">DEBURN_LOCUS6692</name>
</gene>
<feature type="domain" description="F-box" evidence="1">
    <location>
        <begin position="3"/>
        <end position="48"/>
    </location>
</feature>
<accession>A0A9N9AUF5</accession>
<keyword evidence="3" id="KW-1185">Reference proteome</keyword>
<comment type="caution">
    <text evidence="2">The sequence shown here is derived from an EMBL/GenBank/DDBJ whole genome shotgun (WGS) entry which is preliminary data.</text>
</comment>
<protein>
    <submittedName>
        <fullName evidence="2">1243_t:CDS:1</fullName>
    </submittedName>
</protein>
<evidence type="ECO:0000313" key="3">
    <source>
        <dbReference type="Proteomes" id="UP000789706"/>
    </source>
</evidence>
<dbReference type="OrthoDB" id="2350806at2759"/>
<evidence type="ECO:0000259" key="1">
    <source>
        <dbReference type="Pfam" id="PF12937"/>
    </source>
</evidence>
<dbReference type="InterPro" id="IPR036047">
    <property type="entry name" value="F-box-like_dom_sf"/>
</dbReference>
<reference evidence="2" key="1">
    <citation type="submission" date="2021-06" db="EMBL/GenBank/DDBJ databases">
        <authorList>
            <person name="Kallberg Y."/>
            <person name="Tangrot J."/>
            <person name="Rosling A."/>
        </authorList>
    </citation>
    <scope>NUCLEOTIDE SEQUENCE</scope>
    <source>
        <strain evidence="2">AZ414A</strain>
    </source>
</reference>
<evidence type="ECO:0000313" key="2">
    <source>
        <dbReference type="EMBL" id="CAG8542685.1"/>
    </source>
</evidence>
<name>A0A9N9AUF5_9GLOM</name>
<dbReference type="InterPro" id="IPR001810">
    <property type="entry name" value="F-box_dom"/>
</dbReference>
<dbReference type="InterPro" id="IPR032675">
    <property type="entry name" value="LRR_dom_sf"/>
</dbReference>
<dbReference type="AlphaFoldDB" id="A0A9N9AUF5"/>
<organism evidence="2 3">
    <name type="scientific">Diversispora eburnea</name>
    <dbReference type="NCBI Taxonomy" id="1213867"/>
    <lineage>
        <taxon>Eukaryota</taxon>
        <taxon>Fungi</taxon>
        <taxon>Fungi incertae sedis</taxon>
        <taxon>Mucoromycota</taxon>
        <taxon>Glomeromycotina</taxon>
        <taxon>Glomeromycetes</taxon>
        <taxon>Diversisporales</taxon>
        <taxon>Diversisporaceae</taxon>
        <taxon>Diversispora</taxon>
    </lineage>
</organism>
<dbReference type="EMBL" id="CAJVPK010000717">
    <property type="protein sequence ID" value="CAG8542685.1"/>
    <property type="molecule type" value="Genomic_DNA"/>
</dbReference>
<dbReference type="Gene3D" id="3.80.10.10">
    <property type="entry name" value="Ribonuclease Inhibitor"/>
    <property type="match status" value="1"/>
</dbReference>
<proteinExistence type="predicted"/>
<sequence>MIIPSLPDDCIHEIFQYLQNDRTTLYQCLFVNKFWCGCAIPLLWKQPFSNFRCWEFIIRTYLDCLKPLELLNLKPYNLLIPFSSSPPLFEYERYLESFSNSDMEIGIITWLRFGTSDLPEISLFHEIKSLSYPGISKLKSLDCCIGHKNHEIKLYQNTMNLLQNWGIICTSLKRIWVSVCEENVASQDLISNIIKSQKYLLEFKFTGVDNITENVITSLKYNSQFLITLKFWMLKLDGISFEGLSSLKTLESLDIQWSGDTLLDLKFDIITMETIESASNYCPNIINLCTTTKKECYDYLFPWIKKLKLKKLDFYSSGIDLSEGIRLLGENISPTLTYLNFDYISCTPESFEYFLKLCKAPLTTLVILFSKEFIDNCLERIKDFVVERKSMRNLVFVCTPILWLKWSKKELEIIKIMEKYGLKVVKSISRKF</sequence>
<dbReference type="SUPFAM" id="SSF81383">
    <property type="entry name" value="F-box domain"/>
    <property type="match status" value="1"/>
</dbReference>
<dbReference type="Pfam" id="PF12937">
    <property type="entry name" value="F-box-like"/>
    <property type="match status" value="1"/>
</dbReference>
<dbReference type="Proteomes" id="UP000789706">
    <property type="component" value="Unassembled WGS sequence"/>
</dbReference>